<evidence type="ECO:0000313" key="4">
    <source>
        <dbReference type="EMBL" id="KAJ6222555.1"/>
    </source>
</evidence>
<gene>
    <name evidence="4" type="ORF">RDWZM_001100</name>
</gene>
<dbReference type="Gene3D" id="1.10.238.10">
    <property type="entry name" value="EF-hand"/>
    <property type="match status" value="1"/>
</dbReference>
<feature type="compositionally biased region" description="Polar residues" evidence="2">
    <location>
        <begin position="151"/>
        <end position="168"/>
    </location>
</feature>
<dbReference type="GO" id="GO:0005509">
    <property type="term" value="F:calcium ion binding"/>
    <property type="evidence" value="ECO:0007669"/>
    <property type="project" value="InterPro"/>
</dbReference>
<dbReference type="EMBL" id="JAPWDV010000001">
    <property type="protein sequence ID" value="KAJ6222555.1"/>
    <property type="molecule type" value="Genomic_DNA"/>
</dbReference>
<feature type="region of interest" description="Disordered" evidence="2">
    <location>
        <begin position="1"/>
        <end position="30"/>
    </location>
</feature>
<evidence type="ECO:0000256" key="2">
    <source>
        <dbReference type="SAM" id="MobiDB-lite"/>
    </source>
</evidence>
<keyword evidence="5" id="KW-1185">Reference proteome</keyword>
<accession>A0A9Q0MAZ4</accession>
<dbReference type="Gene3D" id="3.60.21.10">
    <property type="match status" value="1"/>
</dbReference>
<dbReference type="Proteomes" id="UP001142055">
    <property type="component" value="Chromosome 1"/>
</dbReference>
<protein>
    <recommendedName>
        <fullName evidence="3">EF-hand domain-containing protein</fullName>
    </recommendedName>
</protein>
<dbReference type="InterPro" id="IPR011992">
    <property type="entry name" value="EF-hand-dom_pair"/>
</dbReference>
<reference evidence="4" key="1">
    <citation type="submission" date="2022-12" db="EMBL/GenBank/DDBJ databases">
        <title>Genome assemblies of Blomia tropicalis.</title>
        <authorList>
            <person name="Cui Y."/>
        </authorList>
    </citation>
    <scope>NUCLEOTIDE SEQUENCE</scope>
    <source>
        <tissue evidence="4">Adult mites</tissue>
    </source>
</reference>
<dbReference type="GO" id="GO:0005737">
    <property type="term" value="C:cytoplasm"/>
    <property type="evidence" value="ECO:0007669"/>
    <property type="project" value="TreeGrafter"/>
</dbReference>
<dbReference type="InterPro" id="IPR004843">
    <property type="entry name" value="Calcineurin-like_PHP"/>
</dbReference>
<feature type="domain" description="EF-hand" evidence="3">
    <location>
        <begin position="308"/>
        <end position="343"/>
    </location>
</feature>
<dbReference type="Pfam" id="PF00149">
    <property type="entry name" value="Metallophos"/>
    <property type="match status" value="1"/>
</dbReference>
<dbReference type="GO" id="GO:0004722">
    <property type="term" value="F:protein serine/threonine phosphatase activity"/>
    <property type="evidence" value="ECO:0007669"/>
    <property type="project" value="TreeGrafter"/>
</dbReference>
<name>A0A9Q0MAZ4_BLOTA</name>
<dbReference type="GO" id="GO:0005634">
    <property type="term" value="C:nucleus"/>
    <property type="evidence" value="ECO:0007669"/>
    <property type="project" value="TreeGrafter"/>
</dbReference>
<dbReference type="PANTHER" id="PTHR11668">
    <property type="entry name" value="SERINE/THREONINE PROTEIN PHOSPHATASE"/>
    <property type="match status" value="1"/>
</dbReference>
<evidence type="ECO:0000313" key="5">
    <source>
        <dbReference type="Proteomes" id="UP001142055"/>
    </source>
</evidence>
<dbReference type="PROSITE" id="PS50222">
    <property type="entry name" value="EF_HAND_2"/>
    <property type="match status" value="1"/>
</dbReference>
<proteinExistence type="inferred from homology"/>
<comment type="similarity">
    <text evidence="1">Belongs to the PPP phosphatase family.</text>
</comment>
<dbReference type="InterPro" id="IPR002048">
    <property type="entry name" value="EF_hand_dom"/>
</dbReference>
<comment type="caution">
    <text evidence="4">The sequence shown here is derived from an EMBL/GenBank/DDBJ whole genome shotgun (WGS) entry which is preliminary data.</text>
</comment>
<dbReference type="PANTHER" id="PTHR11668:SF496">
    <property type="entry name" value="SERINE_THREONINE-PROTEIN PHOSPHATASE"/>
    <property type="match status" value="1"/>
</dbReference>
<dbReference type="InterPro" id="IPR006186">
    <property type="entry name" value="Ser/Thr-sp_prot-phosphatase"/>
</dbReference>
<organism evidence="4 5">
    <name type="scientific">Blomia tropicalis</name>
    <name type="common">Mite</name>
    <dbReference type="NCBI Taxonomy" id="40697"/>
    <lineage>
        <taxon>Eukaryota</taxon>
        <taxon>Metazoa</taxon>
        <taxon>Ecdysozoa</taxon>
        <taxon>Arthropoda</taxon>
        <taxon>Chelicerata</taxon>
        <taxon>Arachnida</taxon>
        <taxon>Acari</taxon>
        <taxon>Acariformes</taxon>
        <taxon>Sarcoptiformes</taxon>
        <taxon>Astigmata</taxon>
        <taxon>Glycyphagoidea</taxon>
        <taxon>Echimyopodidae</taxon>
        <taxon>Blomia</taxon>
    </lineage>
</organism>
<dbReference type="AlphaFoldDB" id="A0A9Q0MAZ4"/>
<dbReference type="InterPro" id="IPR050341">
    <property type="entry name" value="PP1_catalytic_subunit"/>
</dbReference>
<sequence>MASQTDSERSIGFVATEDENERNRTQAQQQHQQIQQAISNEKLDDQLTHVCCLLLYCTTHRRLAIRRNGIRGQFLPLIRHNGNESWTNLALVLLKRLISRLVRDIRLNSHPTLSPAQMFDLFRVQLPKTKKFYSRITVLIRFESGNNNSKTSTFMKTSDADNSITTASNDHERSKQQNTSSNRMNYNCLCHIMTTAINWVGEKELLASETKLWGPEIEQFYQRLQCSDSEKFELMKNYADCSVRNTFKRLRTKNEFRSERRMLYEGKYVKLAMIRLYNEFIVHCFPSRYMNYYSFRVFMLTRIGWPGNDEPYLISLFKSFNIKQNGYLSFDELLIGLAAIDTLTPHQQDPCLSVRLSYIFRFYAPDGTNKLPLVDLSNMNADIIAQNRDCDLVKTQGKTKLWNDLGNYFTNAISQQDAPRLTLESFIAVARGSKIFCQLTSVVLRAPFNLLLVISTKFDYRPLNGSVSINNVNNGGNSKTLVNMIVRFKHNEQCTLCRRIKFRISARLTRINTDGRFVTVNYQTIQSTNKLDLDDKTNEQELEKEEKIPFAQEQTDEDTNLYSLAKDLIERITMFGIQTFGLKSAKNGEECQTNKWWNFESHTKQMESIKPIVNYWIKRGFGPKILSVNGTCFILSSLHGNLRDLLVYGRSLWRSMPNYTMGTFIILGNVIGPSNHWSLECLVMILCLKLLAPNQFILLRGSHDTLNGLQQQNVNPEDQNETEFYNHLTDVINQLPLGVVIEDRVFCSTSGFPNTELKSIRGINYILDPVLPKPMNIKCAKDILYGKMFENEVNNSDHIPSTSTNMNETAFRRFYRSNRLGGMIRNHCQTKTVTDCSFYFNNRAISLCSSSLNQLQQSSNSIMAINAAVVCNEQIRLIRIDTINKQPN</sequence>
<feature type="region of interest" description="Disordered" evidence="2">
    <location>
        <begin position="151"/>
        <end position="179"/>
    </location>
</feature>
<dbReference type="SMART" id="SM00156">
    <property type="entry name" value="PP2Ac"/>
    <property type="match status" value="1"/>
</dbReference>
<dbReference type="OMA" id="RIKFRIS"/>
<dbReference type="InterPro" id="IPR029052">
    <property type="entry name" value="Metallo-depent_PP-like"/>
</dbReference>
<evidence type="ECO:0000256" key="1">
    <source>
        <dbReference type="ARBA" id="ARBA00008294"/>
    </source>
</evidence>
<dbReference type="SUPFAM" id="SSF47473">
    <property type="entry name" value="EF-hand"/>
    <property type="match status" value="1"/>
</dbReference>
<evidence type="ECO:0000259" key="3">
    <source>
        <dbReference type="PROSITE" id="PS50222"/>
    </source>
</evidence>
<dbReference type="SUPFAM" id="SSF56300">
    <property type="entry name" value="Metallo-dependent phosphatases"/>
    <property type="match status" value="1"/>
</dbReference>